<gene>
    <name evidence="6" type="primary">W02B3.4</name>
    <name evidence="6" type="ORF">Tcan_12697</name>
</gene>
<evidence type="ECO:0000256" key="1">
    <source>
        <dbReference type="ARBA" id="ARBA00004167"/>
    </source>
</evidence>
<dbReference type="AlphaFoldDB" id="A0A0B2V2G8"/>
<reference evidence="6 7" key="1">
    <citation type="submission" date="2014-11" db="EMBL/GenBank/DDBJ databases">
        <title>Genetic blueprint of the zoonotic pathogen Toxocara canis.</title>
        <authorList>
            <person name="Zhu X.-Q."/>
            <person name="Korhonen P.K."/>
            <person name="Cai H."/>
            <person name="Young N.D."/>
            <person name="Nejsum P."/>
            <person name="von Samson-Himmelstjerna G."/>
            <person name="Boag P.R."/>
            <person name="Tan P."/>
            <person name="Li Q."/>
            <person name="Min J."/>
            <person name="Yang Y."/>
            <person name="Wang X."/>
            <person name="Fang X."/>
            <person name="Hall R.S."/>
            <person name="Hofmann A."/>
            <person name="Sternberg P.W."/>
            <person name="Jex A.R."/>
            <person name="Gasser R.B."/>
        </authorList>
    </citation>
    <scope>NUCLEOTIDE SEQUENCE [LARGE SCALE GENOMIC DNA]</scope>
    <source>
        <strain evidence="6">PN_DK_2014</strain>
    </source>
</reference>
<dbReference type="OrthoDB" id="444255at2759"/>
<evidence type="ECO:0000256" key="3">
    <source>
        <dbReference type="ARBA" id="ARBA00022989"/>
    </source>
</evidence>
<sequence length="451" mass="52703">MIGIDNRDKSVSLLRNEYRYDINSQNEMHCDFSLRTILMRSHSKANFCTIILVVTIILLFTVFTLLNGRQRFTTTISIANAPIFSCGELEFLRSFNDLLFLQGVSENADEIVFASRDKSAPISWGRLTIYRMEDSAINDYVKFSSIDYKIRAVTRFETTNAVFGNLSTKVLLNARDFERKWHNGEFIECLGLNVSDESIKPYIDKSFVKNMAQFRDFIHRYNSTPFLLGGTLLGWYRECAFIRDTTDVDFGMKITELDESMLNDLQHTHLFKLYWILGKAPAVFESISLCWYRECAFIRDTTDVDFGMKITELDESMLNDLRHTHLFKLYWILGKVNDSLELSVYSDSIKIDLFFVFHGEENDWVGGMIVSRRAKLKWIYPRINRLCVGDLHGVLFNVPCNVEEVLEADYGSNWTIPHQTSSFVWHSSHRNVRRNGNWEQWEWSSVYKVFR</sequence>
<evidence type="ECO:0000256" key="2">
    <source>
        <dbReference type="ARBA" id="ARBA00022692"/>
    </source>
</evidence>
<accession>A0A0B2V2G8</accession>
<comment type="caution">
    <text evidence="6">The sequence shown here is derived from an EMBL/GenBank/DDBJ whole genome shotgun (WGS) entry which is preliminary data.</text>
</comment>
<dbReference type="PANTHER" id="PTHR15407:SF28">
    <property type="entry name" value="RIBITOL-5-PHOSPHATE TRANSFERASE FKTN"/>
    <property type="match status" value="1"/>
</dbReference>
<dbReference type="GO" id="GO:0016020">
    <property type="term" value="C:membrane"/>
    <property type="evidence" value="ECO:0007669"/>
    <property type="project" value="UniProtKB-SubCell"/>
</dbReference>
<dbReference type="InterPro" id="IPR009644">
    <property type="entry name" value="FKTN/MNN4/W02B3.4-1"/>
</dbReference>
<proteinExistence type="predicted"/>
<name>A0A0B2V2G8_TOXCA</name>
<keyword evidence="3 5" id="KW-1133">Transmembrane helix</keyword>
<feature type="transmembrane region" description="Helical" evidence="5">
    <location>
        <begin position="45"/>
        <end position="66"/>
    </location>
</feature>
<comment type="subcellular location">
    <subcellularLocation>
        <location evidence="1">Membrane</location>
        <topology evidence="1">Single-pass membrane protein</topology>
    </subcellularLocation>
</comment>
<dbReference type="STRING" id="6265.A0A0B2V2G8"/>
<dbReference type="OMA" id="PHPTANF"/>
<protein>
    <submittedName>
        <fullName evidence="6">Uncharacterized protein W02B3.4</fullName>
    </submittedName>
</protein>
<dbReference type="EMBL" id="JPKZ01002642">
    <property type="protein sequence ID" value="KHN75674.1"/>
    <property type="molecule type" value="Genomic_DNA"/>
</dbReference>
<organism evidence="6 7">
    <name type="scientific">Toxocara canis</name>
    <name type="common">Canine roundworm</name>
    <dbReference type="NCBI Taxonomy" id="6265"/>
    <lineage>
        <taxon>Eukaryota</taxon>
        <taxon>Metazoa</taxon>
        <taxon>Ecdysozoa</taxon>
        <taxon>Nematoda</taxon>
        <taxon>Chromadorea</taxon>
        <taxon>Rhabditida</taxon>
        <taxon>Spirurina</taxon>
        <taxon>Ascaridomorpha</taxon>
        <taxon>Ascaridoidea</taxon>
        <taxon>Toxocaridae</taxon>
        <taxon>Toxocara</taxon>
    </lineage>
</organism>
<dbReference type="PANTHER" id="PTHR15407">
    <property type="entry name" value="FUKUTIN-RELATED"/>
    <property type="match status" value="1"/>
</dbReference>
<evidence type="ECO:0000256" key="4">
    <source>
        <dbReference type="ARBA" id="ARBA00023136"/>
    </source>
</evidence>
<evidence type="ECO:0000256" key="5">
    <source>
        <dbReference type="SAM" id="Phobius"/>
    </source>
</evidence>
<evidence type="ECO:0000313" key="6">
    <source>
        <dbReference type="EMBL" id="KHN75674.1"/>
    </source>
</evidence>
<keyword evidence="4 5" id="KW-0472">Membrane</keyword>
<keyword evidence="7" id="KW-1185">Reference proteome</keyword>
<evidence type="ECO:0000313" key="7">
    <source>
        <dbReference type="Proteomes" id="UP000031036"/>
    </source>
</evidence>
<keyword evidence="2 5" id="KW-0812">Transmembrane</keyword>
<dbReference type="Proteomes" id="UP000031036">
    <property type="component" value="Unassembled WGS sequence"/>
</dbReference>